<proteinExistence type="predicted"/>
<protein>
    <recommendedName>
        <fullName evidence="3">DUF5590 domain-containing protein</fullName>
    </recommendedName>
</protein>
<sequence length="175" mass="19817">MRARTRKPFWTVKRAVFISVIFIIALLTVTIVYYRAVHKDLWAEEAPIKAHAIEAAQLTEVTGMTKQVWDGISWVVKGNTADEQDVYVFLTTAEGPVLTVKATEHITQEQADTALLGSEPDADIKRTQPGLLNGEPVWEIFYSRDEAITKYYYAYYSFRDGAFLKKYSLVGDKAS</sequence>
<reference evidence="2" key="1">
    <citation type="submission" date="2016-08" db="EMBL/GenBank/DDBJ databases">
        <title>Complete Genome Seqeunce of Paenibacillus sp. BIHB 4019 from tea rhizoplane.</title>
        <authorList>
            <person name="Thakur R."/>
            <person name="Swarnkar M.K."/>
            <person name="Gulati A."/>
        </authorList>
    </citation>
    <scope>NUCLEOTIDE SEQUENCE [LARGE SCALE GENOMIC DNA]</scope>
    <source>
        <strain evidence="2">BIHB4019</strain>
    </source>
</reference>
<dbReference type="RefSeq" id="WP_099519968.1">
    <property type="nucleotide sequence ID" value="NZ_CP016808.1"/>
</dbReference>
<evidence type="ECO:0008006" key="3">
    <source>
        <dbReference type="Google" id="ProtNLM"/>
    </source>
</evidence>
<dbReference type="Gene3D" id="3.10.450.40">
    <property type="match status" value="2"/>
</dbReference>
<organism evidence="2">
    <name type="scientific">Paenibacillus sp. BIHB 4019</name>
    <dbReference type="NCBI Taxonomy" id="1870819"/>
    <lineage>
        <taxon>Bacteria</taxon>
        <taxon>Bacillati</taxon>
        <taxon>Bacillota</taxon>
        <taxon>Bacilli</taxon>
        <taxon>Bacillales</taxon>
        <taxon>Paenibacillaceae</taxon>
        <taxon>Paenibacillus</taxon>
    </lineage>
</organism>
<dbReference type="SUPFAM" id="SSF54403">
    <property type="entry name" value="Cystatin/monellin"/>
    <property type="match status" value="1"/>
</dbReference>
<name>A0A1B2DMJ0_9BACL</name>
<accession>A0A1B2DMJ0</accession>
<dbReference type="AlphaFoldDB" id="A0A1B2DMJ0"/>
<keyword evidence="1" id="KW-0812">Transmembrane</keyword>
<evidence type="ECO:0000256" key="1">
    <source>
        <dbReference type="SAM" id="Phobius"/>
    </source>
</evidence>
<evidence type="ECO:0000313" key="2">
    <source>
        <dbReference type="EMBL" id="ANY68911.1"/>
    </source>
</evidence>
<dbReference type="EMBL" id="CP016808">
    <property type="protein sequence ID" value="ANY68911.1"/>
    <property type="molecule type" value="Genomic_DNA"/>
</dbReference>
<gene>
    <name evidence="2" type="ORF">BBD42_22335</name>
</gene>
<keyword evidence="1" id="KW-1133">Transmembrane helix</keyword>
<dbReference type="InterPro" id="IPR046350">
    <property type="entry name" value="Cystatin_sf"/>
</dbReference>
<feature type="transmembrane region" description="Helical" evidence="1">
    <location>
        <begin position="12"/>
        <end position="34"/>
    </location>
</feature>
<keyword evidence="1" id="KW-0472">Membrane</keyword>